<dbReference type="Gene3D" id="3.80.10.10">
    <property type="entry name" value="Ribonuclease Inhibitor"/>
    <property type="match status" value="1"/>
</dbReference>
<dbReference type="EMBL" id="QKWP01000139">
    <property type="protein sequence ID" value="RIB26335.1"/>
    <property type="molecule type" value="Genomic_DNA"/>
</dbReference>
<evidence type="ECO:0000313" key="2">
    <source>
        <dbReference type="Proteomes" id="UP000266673"/>
    </source>
</evidence>
<dbReference type="AlphaFoldDB" id="A0A397VUS8"/>
<dbReference type="OrthoDB" id="10325244at2759"/>
<evidence type="ECO:0008006" key="3">
    <source>
        <dbReference type="Google" id="ProtNLM"/>
    </source>
</evidence>
<organism evidence="1 2">
    <name type="scientific">Gigaspora rosea</name>
    <dbReference type="NCBI Taxonomy" id="44941"/>
    <lineage>
        <taxon>Eukaryota</taxon>
        <taxon>Fungi</taxon>
        <taxon>Fungi incertae sedis</taxon>
        <taxon>Mucoromycota</taxon>
        <taxon>Glomeromycotina</taxon>
        <taxon>Glomeromycetes</taxon>
        <taxon>Diversisporales</taxon>
        <taxon>Gigasporaceae</taxon>
        <taxon>Gigaspora</taxon>
    </lineage>
</organism>
<gene>
    <name evidence="1" type="ORF">C2G38_2065187</name>
</gene>
<protein>
    <recommendedName>
        <fullName evidence="3">F-box domain-containing protein</fullName>
    </recommendedName>
</protein>
<dbReference type="InterPro" id="IPR032675">
    <property type="entry name" value="LRR_dom_sf"/>
</dbReference>
<name>A0A397VUS8_9GLOM</name>
<evidence type="ECO:0000313" key="1">
    <source>
        <dbReference type="EMBL" id="RIB26335.1"/>
    </source>
</evidence>
<proteinExistence type="predicted"/>
<comment type="caution">
    <text evidence="1">The sequence shown here is derived from an EMBL/GenBank/DDBJ whole genome shotgun (WGS) entry which is preliminary data.</text>
</comment>
<keyword evidence="2" id="KW-1185">Reference proteome</keyword>
<sequence>MGYMPEIMGDILYHLNEEIHSLYSCALVNRLWCKLSIPILWQDPFSFEQSPSFISNYFSSLGEDEKFGLKKCGVNFEYSETLFDYARFLKVLDLSCLENKIKQWIDIEFVNSKLYNNYNSSTYHIVNLLFKLFIESGATLHKLDLHFSEFSEFLKFSPEIFYSLGENKKFFSQLQDLSLGVISHYNIESVTTILKVVAKNTTKIEIFKLDEFYSNCESQSFHALFYALVRIIKSQEHLRQFGLVGGEEFPIEFYGIISALESQKNSLKEVRLESCDYSEEFEILKNCKKLETLRIRYCNDDDLLEILNYKVRTLEIIDFGFEATTISILTKIIENSGLLLQRLMIDSTDEEIWEDSLLLGAIRSFCPNITYLSISNIDFSTQLVELIGNLPKLQFLSLLCNGNISGEELKILVMKFAEILPLTLHYLDIRDAWLGRHIDILFNHCNAPLKKLLIEHLHSKKNAKSLIDFCTRNKALKYVSIDRFLELNKKIRKEVKKYVTVVPYEHIVVTC</sequence>
<reference evidence="1 2" key="1">
    <citation type="submission" date="2018-06" db="EMBL/GenBank/DDBJ databases">
        <title>Comparative genomics reveals the genomic features of Rhizophagus irregularis, R. cerebriforme, R. diaphanum and Gigaspora rosea, and their symbiotic lifestyle signature.</title>
        <authorList>
            <person name="Morin E."/>
            <person name="San Clemente H."/>
            <person name="Chen E.C.H."/>
            <person name="De La Providencia I."/>
            <person name="Hainaut M."/>
            <person name="Kuo A."/>
            <person name="Kohler A."/>
            <person name="Murat C."/>
            <person name="Tang N."/>
            <person name="Roy S."/>
            <person name="Loubradou J."/>
            <person name="Henrissat B."/>
            <person name="Grigoriev I.V."/>
            <person name="Corradi N."/>
            <person name="Roux C."/>
            <person name="Martin F.M."/>
        </authorList>
    </citation>
    <scope>NUCLEOTIDE SEQUENCE [LARGE SCALE GENOMIC DNA]</scope>
    <source>
        <strain evidence="1 2">DAOM 194757</strain>
    </source>
</reference>
<dbReference type="SUPFAM" id="SSF52047">
    <property type="entry name" value="RNI-like"/>
    <property type="match status" value="1"/>
</dbReference>
<accession>A0A397VUS8</accession>
<dbReference type="Proteomes" id="UP000266673">
    <property type="component" value="Unassembled WGS sequence"/>
</dbReference>